<keyword evidence="2" id="KW-1185">Reference proteome</keyword>
<evidence type="ECO:0000313" key="1">
    <source>
        <dbReference type="EMBL" id="MDD7973445.1"/>
    </source>
</evidence>
<name>A0ABT5TFJ7_9RHOB</name>
<accession>A0ABT5TFJ7</accession>
<evidence type="ECO:0000313" key="2">
    <source>
        <dbReference type="Proteomes" id="UP001431784"/>
    </source>
</evidence>
<protein>
    <recommendedName>
        <fullName evidence="3">Transposase</fullName>
    </recommendedName>
</protein>
<dbReference type="RefSeq" id="WP_274354114.1">
    <property type="nucleotide sequence ID" value="NZ_JAQZSM010000034.1"/>
</dbReference>
<gene>
    <name evidence="1" type="ORF">PUT78_20480</name>
</gene>
<dbReference type="EMBL" id="JAQZSM010000034">
    <property type="protein sequence ID" value="MDD7973445.1"/>
    <property type="molecule type" value="Genomic_DNA"/>
</dbReference>
<sequence length="89" mass="10170">MPLDEFLVAYEAAVDDMREAYRVAAYPVYLQHGKKGKKWTQFLNELGLGVRKKSNNAGRRRGASREQLDRIYKLAEDVRKADLGGRVDV</sequence>
<organism evidence="1 2">
    <name type="scientific">Roseinatronobacter alkalisoli</name>
    <dbReference type="NCBI Taxonomy" id="3028235"/>
    <lineage>
        <taxon>Bacteria</taxon>
        <taxon>Pseudomonadati</taxon>
        <taxon>Pseudomonadota</taxon>
        <taxon>Alphaproteobacteria</taxon>
        <taxon>Rhodobacterales</taxon>
        <taxon>Paracoccaceae</taxon>
        <taxon>Roseinatronobacter</taxon>
    </lineage>
</organism>
<evidence type="ECO:0008006" key="3">
    <source>
        <dbReference type="Google" id="ProtNLM"/>
    </source>
</evidence>
<comment type="caution">
    <text evidence="1">The sequence shown here is derived from an EMBL/GenBank/DDBJ whole genome shotgun (WGS) entry which is preliminary data.</text>
</comment>
<proteinExistence type="predicted"/>
<dbReference type="Proteomes" id="UP001431784">
    <property type="component" value="Unassembled WGS sequence"/>
</dbReference>
<reference evidence="1" key="1">
    <citation type="submission" date="2023-02" db="EMBL/GenBank/DDBJ databases">
        <title>Description of Roseinatronobacter alkalisoli sp. nov., an alkaliphilic bacerium isolated from soda soil.</title>
        <authorList>
            <person name="Wei W."/>
        </authorList>
    </citation>
    <scope>NUCLEOTIDE SEQUENCE</scope>
    <source>
        <strain evidence="1">HJB301</strain>
    </source>
</reference>